<feature type="binding site" evidence="5">
    <location>
        <position position="49"/>
    </location>
    <ligand>
        <name>AMP</name>
        <dbReference type="ChEBI" id="CHEBI:456215"/>
    </ligand>
</feature>
<keyword evidence="2 5" id="KW-0545">Nucleotide biosynthesis</keyword>
<sequence length="227" mass="24957">MVAASPRTAAAPAARVIFLGPPGAGKGTQAAKLAAHLGVPRISTGDMLREAIARGTELGRKAAPIMEQGLLVPDDLLIALVRERIAQPDCRRGFVLDGFPRTLRQAQGLAMMGSEGPELVVFEVAVPKDELLRRLSGRRWCPTCQATYHVTNDPPGRPGGCDREGTALVQREDDREAVVSHRLRQYEEQMAPLIAHYRERARLHHVEGHRPVEAVFEDLRCLLEARE</sequence>
<comment type="caution">
    <text evidence="5">Lacks conserved residue(s) required for the propagation of feature annotation.</text>
</comment>
<evidence type="ECO:0000256" key="2">
    <source>
        <dbReference type="ARBA" id="ARBA00022727"/>
    </source>
</evidence>
<organism evidence="9">
    <name type="scientific">uncultured Acidobacteria bacterium Rifle_16ft_4_minimus_38982</name>
    <dbReference type="NCBI Taxonomy" id="1665089"/>
    <lineage>
        <taxon>Bacteria</taxon>
        <taxon>Pseudomonadati</taxon>
        <taxon>Acidobacteriota</taxon>
        <taxon>environmental samples</taxon>
    </lineage>
</organism>
<dbReference type="GO" id="GO:0004017">
    <property type="term" value="F:AMP kinase activity"/>
    <property type="evidence" value="ECO:0007669"/>
    <property type="project" value="UniProtKB-UniRule"/>
</dbReference>
<comment type="pathway">
    <text evidence="5">Purine metabolism; AMP biosynthesis via salvage pathway; AMP from ADP: step 1/1.</text>
</comment>
<feature type="binding site" evidence="5">
    <location>
        <position position="171"/>
    </location>
    <ligand>
        <name>AMP</name>
        <dbReference type="ChEBI" id="CHEBI:456215"/>
    </ligand>
</feature>
<dbReference type="InterPro" id="IPR000850">
    <property type="entry name" value="Adenylat/UMP-CMP_kin"/>
</dbReference>
<dbReference type="SUPFAM" id="SSF52540">
    <property type="entry name" value="P-loop containing nucleoside triphosphate hydrolases"/>
    <property type="match status" value="1"/>
</dbReference>
<dbReference type="NCBIfam" id="NF011100">
    <property type="entry name" value="PRK14527.1"/>
    <property type="match status" value="1"/>
</dbReference>
<gene>
    <name evidence="5" type="primary">adk</name>
</gene>
<dbReference type="InterPro" id="IPR027417">
    <property type="entry name" value="P-loop_NTPase"/>
</dbReference>
<keyword evidence="4 5" id="KW-0418">Kinase</keyword>
<evidence type="ECO:0000256" key="4">
    <source>
        <dbReference type="ARBA" id="ARBA00022777"/>
    </source>
</evidence>
<feature type="binding site" evidence="5">
    <location>
        <position position="44"/>
    </location>
    <ligand>
        <name>AMP</name>
        <dbReference type="ChEBI" id="CHEBI:456215"/>
    </ligand>
</feature>
<feature type="binding site" evidence="5">
    <location>
        <begin position="23"/>
        <end position="28"/>
    </location>
    <ligand>
        <name>ATP</name>
        <dbReference type="ChEBI" id="CHEBI:30616"/>
    </ligand>
</feature>
<dbReference type="FunFam" id="3.40.50.300:FF:000106">
    <property type="entry name" value="Adenylate kinase mitochondrial"/>
    <property type="match status" value="1"/>
</dbReference>
<dbReference type="UniPathway" id="UPA00588">
    <property type="reaction ID" value="UER00649"/>
</dbReference>
<dbReference type="NCBIfam" id="NF001380">
    <property type="entry name" value="PRK00279.1-2"/>
    <property type="match status" value="1"/>
</dbReference>
<dbReference type="Gene3D" id="3.40.50.300">
    <property type="entry name" value="P-loop containing nucleotide triphosphate hydrolases"/>
    <property type="match status" value="1"/>
</dbReference>
<evidence type="ECO:0000256" key="7">
    <source>
        <dbReference type="RuleBase" id="RU003331"/>
    </source>
</evidence>
<dbReference type="CDD" id="cd01428">
    <property type="entry name" value="ADK"/>
    <property type="match status" value="1"/>
</dbReference>
<evidence type="ECO:0000256" key="5">
    <source>
        <dbReference type="HAMAP-Rule" id="MF_00235"/>
    </source>
</evidence>
<dbReference type="PRINTS" id="PR00094">
    <property type="entry name" value="ADENYLTKNASE"/>
</dbReference>
<dbReference type="Pfam" id="PF00406">
    <property type="entry name" value="ADK"/>
    <property type="match status" value="1"/>
</dbReference>
<dbReference type="PANTHER" id="PTHR23359">
    <property type="entry name" value="NUCLEOTIDE KINASE"/>
    <property type="match status" value="1"/>
</dbReference>
<feature type="region of interest" description="NMP" evidence="5">
    <location>
        <begin position="43"/>
        <end position="72"/>
    </location>
</feature>
<feature type="binding site" evidence="5">
    <location>
        <begin position="147"/>
        <end position="148"/>
    </location>
    <ligand>
        <name>ATP</name>
        <dbReference type="ChEBI" id="CHEBI:30616"/>
    </ligand>
</feature>
<evidence type="ECO:0000259" key="8">
    <source>
        <dbReference type="Pfam" id="PF05191"/>
    </source>
</evidence>
<dbReference type="EMBL" id="KT007024">
    <property type="protein sequence ID" value="AKQ03892.1"/>
    <property type="molecule type" value="Genomic_DNA"/>
</dbReference>
<keyword evidence="5" id="KW-0963">Cytoplasm</keyword>
<evidence type="ECO:0000313" key="9">
    <source>
        <dbReference type="EMBL" id="AKQ03892.1"/>
    </source>
</evidence>
<comment type="function">
    <text evidence="5">Catalyzes the reversible transfer of the terminal phosphate group between ATP and AMP. Plays an important role in cellular energy homeostasis and in adenine nucleotide metabolism.</text>
</comment>
<dbReference type="InterPro" id="IPR033690">
    <property type="entry name" value="Adenylat_kinase_CS"/>
</dbReference>
<feature type="binding site" evidence="5">
    <location>
        <position position="182"/>
    </location>
    <ligand>
        <name>AMP</name>
        <dbReference type="ChEBI" id="CHEBI:456215"/>
    </ligand>
</feature>
<dbReference type="EC" id="2.7.4.3" evidence="5 7"/>
<comment type="similarity">
    <text evidence="5 6">Belongs to the adenylate kinase family.</text>
</comment>
<dbReference type="Pfam" id="PF05191">
    <property type="entry name" value="ADK_lid"/>
    <property type="match status" value="1"/>
</dbReference>
<dbReference type="GO" id="GO:0005737">
    <property type="term" value="C:cytoplasm"/>
    <property type="evidence" value="ECO:0007669"/>
    <property type="project" value="UniProtKB-SubCell"/>
</dbReference>
<dbReference type="GO" id="GO:0044209">
    <property type="term" value="P:AMP salvage"/>
    <property type="evidence" value="ECO:0007669"/>
    <property type="project" value="UniProtKB-UniRule"/>
</dbReference>
<comment type="catalytic activity">
    <reaction evidence="5 7">
        <text>AMP + ATP = 2 ADP</text>
        <dbReference type="Rhea" id="RHEA:12973"/>
        <dbReference type="ChEBI" id="CHEBI:30616"/>
        <dbReference type="ChEBI" id="CHEBI:456215"/>
        <dbReference type="ChEBI" id="CHEBI:456216"/>
        <dbReference type="EC" id="2.7.4.3"/>
    </reaction>
</comment>
<dbReference type="NCBIfam" id="NF001381">
    <property type="entry name" value="PRK00279.1-3"/>
    <property type="match status" value="1"/>
</dbReference>
<feature type="binding site" evidence="5">
    <location>
        <position position="138"/>
    </location>
    <ligand>
        <name>ATP</name>
        <dbReference type="ChEBI" id="CHEBI:30616"/>
    </ligand>
</feature>
<feature type="binding site" evidence="5">
    <location>
        <position position="105"/>
    </location>
    <ligand>
        <name>AMP</name>
        <dbReference type="ChEBI" id="CHEBI:456215"/>
    </ligand>
</feature>
<accession>A0A0H4TBN4</accession>
<feature type="binding site" evidence="5">
    <location>
        <begin position="70"/>
        <end position="72"/>
    </location>
    <ligand>
        <name>AMP</name>
        <dbReference type="ChEBI" id="CHEBI:456215"/>
    </ligand>
</feature>
<dbReference type="NCBIfam" id="TIGR01351">
    <property type="entry name" value="adk"/>
    <property type="match status" value="1"/>
</dbReference>
<comment type="subcellular location">
    <subcellularLocation>
        <location evidence="5 7">Cytoplasm</location>
    </subcellularLocation>
</comment>
<comment type="subunit">
    <text evidence="5 7">Monomer.</text>
</comment>
<dbReference type="InterPro" id="IPR007862">
    <property type="entry name" value="Adenylate_kinase_lid-dom"/>
</dbReference>
<evidence type="ECO:0000256" key="6">
    <source>
        <dbReference type="RuleBase" id="RU003330"/>
    </source>
</evidence>
<keyword evidence="3 5" id="KW-0547">Nucleotide-binding</keyword>
<feature type="binding site" evidence="5">
    <location>
        <begin position="98"/>
        <end position="101"/>
    </location>
    <ligand>
        <name>AMP</name>
        <dbReference type="ChEBI" id="CHEBI:456215"/>
    </ligand>
</feature>
<reference evidence="9" key="1">
    <citation type="journal article" date="2015" name="ISME J.">
        <title>Aquifer environment selects for microbial species cohorts in sediment and groundwater.</title>
        <authorList>
            <person name="Hug L.A."/>
            <person name="Thomas B.C."/>
            <person name="Brown C.T."/>
            <person name="Frischkorn K.R."/>
            <person name="Williams K.H."/>
            <person name="Tringe S.G."/>
            <person name="Banfield J.F."/>
        </authorList>
    </citation>
    <scope>NUCLEOTIDE SEQUENCE</scope>
</reference>
<evidence type="ECO:0000256" key="3">
    <source>
        <dbReference type="ARBA" id="ARBA00022741"/>
    </source>
</evidence>
<protein>
    <recommendedName>
        <fullName evidence="5 7">Adenylate kinase</fullName>
        <shortName evidence="5">AK</shortName>
        <ecNumber evidence="5 7">2.7.4.3</ecNumber>
    </recommendedName>
    <alternativeName>
        <fullName evidence="5">ATP-AMP transphosphorylase</fullName>
    </alternativeName>
    <alternativeName>
        <fullName evidence="5">ATP:AMP phosphotransferase</fullName>
    </alternativeName>
    <alternativeName>
        <fullName evidence="5">Adenylate monophosphate kinase</fullName>
    </alternativeName>
</protein>
<proteinExistence type="inferred from homology"/>
<evidence type="ECO:0000256" key="1">
    <source>
        <dbReference type="ARBA" id="ARBA00022679"/>
    </source>
</evidence>
<dbReference type="GO" id="GO:0005524">
    <property type="term" value="F:ATP binding"/>
    <property type="evidence" value="ECO:0007669"/>
    <property type="project" value="UniProtKB-UniRule"/>
</dbReference>
<comment type="domain">
    <text evidence="5">Consists of three domains, a large central CORE domain and two small peripheral domains, NMPbind and LID, which undergo movements during catalysis. The LID domain closes over the site of phosphoryl transfer upon ATP binding. Assembling and dissambling the active center during each catalytic cycle provides an effective means to prevent ATP hydrolysis.</text>
</comment>
<dbReference type="HAMAP" id="MF_00235">
    <property type="entry name" value="Adenylate_kinase_Adk"/>
    <property type="match status" value="1"/>
</dbReference>
<feature type="domain" description="Adenylate kinase active site lid" evidence="8">
    <location>
        <begin position="138"/>
        <end position="173"/>
    </location>
</feature>
<dbReference type="InterPro" id="IPR006259">
    <property type="entry name" value="Adenyl_kin_sub"/>
</dbReference>
<feature type="region of interest" description="LID" evidence="5">
    <location>
        <begin position="137"/>
        <end position="174"/>
    </location>
</feature>
<keyword evidence="5 7" id="KW-0067">ATP-binding</keyword>
<feature type="binding site" evidence="5">
    <location>
        <position position="210"/>
    </location>
    <ligand>
        <name>ATP</name>
        <dbReference type="ChEBI" id="CHEBI:30616"/>
    </ligand>
</feature>
<dbReference type="PROSITE" id="PS00113">
    <property type="entry name" value="ADENYLATE_KINASE"/>
    <property type="match status" value="1"/>
</dbReference>
<keyword evidence="1 5" id="KW-0808">Transferase</keyword>
<dbReference type="AlphaFoldDB" id="A0A0H4TBN4"/>
<name>A0A0H4TBN4_9BACT</name>